<feature type="compositionally biased region" description="Polar residues" evidence="1">
    <location>
        <begin position="37"/>
        <end position="50"/>
    </location>
</feature>
<reference evidence="2" key="2">
    <citation type="submission" date="2022-06" db="UniProtKB">
        <authorList>
            <consortium name="EnsemblMetazoa"/>
        </authorList>
    </citation>
    <scope>IDENTIFICATION</scope>
    <source>
        <strain evidence="2">PS312</strain>
    </source>
</reference>
<feature type="region of interest" description="Disordered" evidence="1">
    <location>
        <begin position="1"/>
        <end position="206"/>
    </location>
</feature>
<feature type="compositionally biased region" description="Basic and acidic residues" evidence="1">
    <location>
        <begin position="444"/>
        <end position="468"/>
    </location>
</feature>
<feature type="compositionally biased region" description="Basic and acidic residues" evidence="1">
    <location>
        <begin position="115"/>
        <end position="127"/>
    </location>
</feature>
<feature type="region of interest" description="Disordered" evidence="1">
    <location>
        <begin position="231"/>
        <end position="277"/>
    </location>
</feature>
<gene>
    <name evidence="2" type="primary">WBGene00099298</name>
</gene>
<evidence type="ECO:0000256" key="1">
    <source>
        <dbReference type="SAM" id="MobiDB-lite"/>
    </source>
</evidence>
<dbReference type="AlphaFoldDB" id="A0A8R1U7W8"/>
<feature type="region of interest" description="Disordered" evidence="1">
    <location>
        <begin position="378"/>
        <end position="528"/>
    </location>
</feature>
<reference evidence="3" key="1">
    <citation type="journal article" date="2008" name="Nat. Genet.">
        <title>The Pristionchus pacificus genome provides a unique perspective on nematode lifestyle and parasitism.</title>
        <authorList>
            <person name="Dieterich C."/>
            <person name="Clifton S.W."/>
            <person name="Schuster L.N."/>
            <person name="Chinwalla A."/>
            <person name="Delehaunty K."/>
            <person name="Dinkelacker I."/>
            <person name="Fulton L."/>
            <person name="Fulton R."/>
            <person name="Godfrey J."/>
            <person name="Minx P."/>
            <person name="Mitreva M."/>
            <person name="Roeseler W."/>
            <person name="Tian H."/>
            <person name="Witte H."/>
            <person name="Yang S.P."/>
            <person name="Wilson R.K."/>
            <person name="Sommer R.J."/>
        </authorList>
    </citation>
    <scope>NUCLEOTIDE SEQUENCE [LARGE SCALE GENOMIC DNA]</scope>
    <source>
        <strain evidence="3">PS312</strain>
    </source>
</reference>
<feature type="compositionally biased region" description="Basic and acidic residues" evidence="1">
    <location>
        <begin position="239"/>
        <end position="258"/>
    </location>
</feature>
<feature type="compositionally biased region" description="Basic and acidic residues" evidence="1">
    <location>
        <begin position="297"/>
        <end position="328"/>
    </location>
</feature>
<evidence type="ECO:0000313" key="2">
    <source>
        <dbReference type="EnsemblMetazoa" id="PPA09744b.1"/>
    </source>
</evidence>
<feature type="region of interest" description="Disordered" evidence="1">
    <location>
        <begin position="291"/>
        <end position="364"/>
    </location>
</feature>
<dbReference type="EnsemblMetazoa" id="PPA09744b.1">
    <property type="protein sequence ID" value="PPA09744b.1"/>
    <property type="gene ID" value="WBGene00099298"/>
</dbReference>
<name>A0A8R1U7W8_PRIPA</name>
<feature type="compositionally biased region" description="Low complexity" evidence="1">
    <location>
        <begin position="93"/>
        <end position="105"/>
    </location>
</feature>
<accession>A0A8R1U7W8</accession>
<sequence length="1028" mass="117415">MAHKPKPFLKKGQGKYTKIDYPVLRRSGVYQPPPDTPNSNREQRQQPVENTTRRRQTMPEHSFSLHSPSVHRSPPFIPPLNIPAETGVMGQRSPSVSEYSSDSPPRTAKSFGSSLERRMAESDEGVVRDMNNSPGLLSGRPYTAATTDSGFPREELPPLSPASSSGDTHASSFPSMVEDLTYLRPQRNGATDAPPPLPPPVVNPSMNDEEVIVEPSLRSIPPVAKRRTLNADGSFIGDTTHEFERREQHALRDRRDARTPPSMYSSLASSTSSISKDIQHDMRQLVKEVGEDNGEDPFFRKCHQENRGVGRGEGGREGRGLSTVREEVLGGLERQLPQRMSEGRLDESVASDAPLISPIGSQTKARSVEVFEGASFRGSLDSRHESTSHFRIHSPSRDEYAVDGDERRREERGQQPRHVLHPESQPVRRSAHEESERSSGSTADARRFLIGDRRPLDDIHCGRNREDITMTQQRPSNHRIRASQATLRHPPIGISEESDRSDGSSSSYGQEEETMIIPSRGLNDRRGETRNTMNNREILRREAQLTAEEKRFKMMEDQLISGIAHMDLVAAALRSQKQELQNTLDDHVQKIAYAYAERDQRREEERKKEKEQFEQMKSEFEKEKRLHRQTESSKVKESMEKFEELQKKYTEEKKKIGIETSKFRVKEDKMKKEKEELSAKVKCLETECERVRKLLEKSQRDRAVVRGNTAIRNEMTWAEDAAASGQLKNGLMRRRSMNSIVDKENLRPSSSSSFPYEIIAPPQGILKKNQVRFADTTFTLDPPDEIFYETERGICDNGPYSIYANNVGGMITVTKPLCGFPCVFFKYANGDLRFFNSDTSVVFHYFVRNGSFRFDFPKQRCQVFYFPDGTLEIWRTRKEMTRCKTRGGNIDRTEVIKRSDGTYYAEIWNNNSMAIYDRTENGEMRKGKSKEQFNLEVPRNGSTYRESEFGKSDVVLHRSKNLEFFENNFYAVYYAATGNFKLVVNWKKSNEIKYELRPWGSCAIVHGKEGNEKSCISLGATHRTRINE</sequence>
<evidence type="ECO:0000313" key="3">
    <source>
        <dbReference type="Proteomes" id="UP000005239"/>
    </source>
</evidence>
<feature type="compositionally biased region" description="Basic residues" evidence="1">
    <location>
        <begin position="1"/>
        <end position="13"/>
    </location>
</feature>
<feature type="region of interest" description="Disordered" evidence="1">
    <location>
        <begin position="597"/>
        <end position="634"/>
    </location>
</feature>
<dbReference type="Proteomes" id="UP000005239">
    <property type="component" value="Unassembled WGS sequence"/>
</dbReference>
<feature type="compositionally biased region" description="Basic and acidic residues" evidence="1">
    <location>
        <begin position="395"/>
        <end position="414"/>
    </location>
</feature>
<feature type="compositionally biased region" description="Low complexity" evidence="1">
    <location>
        <begin position="262"/>
        <end position="275"/>
    </location>
</feature>
<organism evidence="2 3">
    <name type="scientific">Pristionchus pacificus</name>
    <name type="common">Parasitic nematode worm</name>
    <dbReference type="NCBI Taxonomy" id="54126"/>
    <lineage>
        <taxon>Eukaryota</taxon>
        <taxon>Metazoa</taxon>
        <taxon>Ecdysozoa</taxon>
        <taxon>Nematoda</taxon>
        <taxon>Chromadorea</taxon>
        <taxon>Rhabditida</taxon>
        <taxon>Rhabditina</taxon>
        <taxon>Diplogasteromorpha</taxon>
        <taxon>Diplogasteroidea</taxon>
        <taxon>Neodiplogasteridae</taxon>
        <taxon>Pristionchus</taxon>
    </lineage>
</organism>
<protein>
    <submittedName>
        <fullName evidence="2">Uncharacterized protein</fullName>
    </submittedName>
</protein>
<feature type="compositionally biased region" description="Pro residues" evidence="1">
    <location>
        <begin position="193"/>
        <end position="202"/>
    </location>
</feature>
<keyword evidence="3" id="KW-1185">Reference proteome</keyword>
<proteinExistence type="predicted"/>